<keyword evidence="1" id="KW-0472">Membrane</keyword>
<sequence>MSDVVEKRGSGRNPVLWLVLGIPAATIVAGIWTLVVATGNSAVDADPDPVRRTAQVQVASVEADAEASRLGLSATAKVQADGVVVTLQGPAGPQAPVLQLVHPLESSFDRTLSLQPGPDGWRSAETLAAAHGWQLRLQAADGHWRLVGRYRPGDTEVALTPAIGAD</sequence>
<gene>
    <name evidence="2" type="ORF">C6N40_09640</name>
</gene>
<reference evidence="2 3" key="1">
    <citation type="submission" date="2018-03" db="EMBL/GenBank/DDBJ databases">
        <title>Arenimonas caeni sp. nov., isolated from activated sludge.</title>
        <authorList>
            <person name="Liu H."/>
        </authorList>
    </citation>
    <scope>NUCLEOTIDE SEQUENCE [LARGE SCALE GENOMIC DNA]</scope>
    <source>
        <strain evidence="3">z29</strain>
    </source>
</reference>
<protein>
    <submittedName>
        <fullName evidence="2">Nitrogen fixation protein FixH</fullName>
    </submittedName>
</protein>
<keyword evidence="3" id="KW-1185">Reference proteome</keyword>
<keyword evidence="1" id="KW-0812">Transmembrane</keyword>
<dbReference type="EMBL" id="PVLF01000014">
    <property type="protein sequence ID" value="PRH82051.1"/>
    <property type="molecule type" value="Genomic_DNA"/>
</dbReference>
<evidence type="ECO:0000313" key="2">
    <source>
        <dbReference type="EMBL" id="PRH82051.1"/>
    </source>
</evidence>
<dbReference type="OrthoDB" id="5948217at2"/>
<dbReference type="InterPro" id="IPR008620">
    <property type="entry name" value="FixH"/>
</dbReference>
<keyword evidence="1" id="KW-1133">Transmembrane helix</keyword>
<feature type="transmembrane region" description="Helical" evidence="1">
    <location>
        <begin position="15"/>
        <end position="35"/>
    </location>
</feature>
<organism evidence="2 3">
    <name type="scientific">Arenimonas caeni</name>
    <dbReference type="NCBI Taxonomy" id="2058085"/>
    <lineage>
        <taxon>Bacteria</taxon>
        <taxon>Pseudomonadati</taxon>
        <taxon>Pseudomonadota</taxon>
        <taxon>Gammaproteobacteria</taxon>
        <taxon>Lysobacterales</taxon>
        <taxon>Lysobacteraceae</taxon>
        <taxon>Arenimonas</taxon>
    </lineage>
</organism>
<name>A0A2P6M7U7_9GAMM</name>
<accession>A0A2P6M7U7</accession>
<evidence type="ECO:0000313" key="3">
    <source>
        <dbReference type="Proteomes" id="UP000241736"/>
    </source>
</evidence>
<comment type="caution">
    <text evidence="2">The sequence shown here is derived from an EMBL/GenBank/DDBJ whole genome shotgun (WGS) entry which is preliminary data.</text>
</comment>
<dbReference type="AlphaFoldDB" id="A0A2P6M7U7"/>
<proteinExistence type="predicted"/>
<dbReference type="Pfam" id="PF05751">
    <property type="entry name" value="FixH"/>
    <property type="match status" value="1"/>
</dbReference>
<dbReference type="RefSeq" id="WP_106990809.1">
    <property type="nucleotide sequence ID" value="NZ_JAVEVW010000125.1"/>
</dbReference>
<dbReference type="Proteomes" id="UP000241736">
    <property type="component" value="Unassembled WGS sequence"/>
</dbReference>
<evidence type="ECO:0000256" key="1">
    <source>
        <dbReference type="SAM" id="Phobius"/>
    </source>
</evidence>